<evidence type="ECO:0000259" key="3">
    <source>
        <dbReference type="Pfam" id="PF25597"/>
    </source>
</evidence>
<dbReference type="AlphaFoldDB" id="A0A2N9IDP2"/>
<dbReference type="InterPro" id="IPR057670">
    <property type="entry name" value="SH3_retrovirus"/>
</dbReference>
<proteinExistence type="predicted"/>
<evidence type="ECO:0000313" key="4">
    <source>
        <dbReference type="EMBL" id="SPD22244.1"/>
    </source>
</evidence>
<feature type="compositionally biased region" description="Low complexity" evidence="1">
    <location>
        <begin position="249"/>
        <end position="265"/>
    </location>
</feature>
<organism evidence="4">
    <name type="scientific">Fagus sylvatica</name>
    <name type="common">Beechnut</name>
    <dbReference type="NCBI Taxonomy" id="28930"/>
    <lineage>
        <taxon>Eukaryota</taxon>
        <taxon>Viridiplantae</taxon>
        <taxon>Streptophyta</taxon>
        <taxon>Embryophyta</taxon>
        <taxon>Tracheophyta</taxon>
        <taxon>Spermatophyta</taxon>
        <taxon>Magnoliopsida</taxon>
        <taxon>eudicotyledons</taxon>
        <taxon>Gunneridae</taxon>
        <taxon>Pentapetalae</taxon>
        <taxon>rosids</taxon>
        <taxon>fabids</taxon>
        <taxon>Fagales</taxon>
        <taxon>Fagaceae</taxon>
        <taxon>Fagus</taxon>
    </lineage>
</organism>
<feature type="region of interest" description="Disordered" evidence="1">
    <location>
        <begin position="582"/>
        <end position="629"/>
    </location>
</feature>
<sequence length="793" mass="87826">MVSEPMIMDPVANNSSPLSLLNNMSNLMSIKLDSVNYMIWKLQISAILDAYSMIEHLDGSTQQPRQFLVDETGVQSLNPAFLIWKKKDKALLTLIYSTLYSPVLAMVVGSTTSQEVWNRLEEKFTCTARANVLNLKLELQGIKKGSESVNSYLQRIKSTRDKLFAVGVLVDNEELLHMVLKGLPKEFAPFAFAIRTRDDTISFEKLSVLLQTKEQSMSESSDPFPNSALAMFVSNNQKPHTGFNGGFTGSQSYNRGRGGRNSSNRGRGGRSFGSYPSYPNPQSQMPQSTNSQPPSQFSPQGRSERPTCQICWKVDHYAIDCYHRMDFVYQGKNPPTKLAAMASASNLQHTQGSETWLTDTGATDHITSNAFSLTTTTPYQGSEQVTVGNGQSLPIQSIVSTAAHLINKLPTPNLSNKTPWESLFHSKPTLSHLRAFGSQCFPLLTPYDKHKLQPKSVPCIFLGYPFTSKGYTCLDPSSHGIYTFRQVLFNETVFPGLHTSDQSKSSPQITALSSDIWLNTLHPLHCCAQNQTPIPTVLDSIPTLPPTLHTDTPIIPSAFVLPHSPNQSPVVPISVPCPDSSFTAPTPDAIPLSTHPSESTLLSSEPSTTTSDTTLPISQQPMQTRSKNGIYKPKLGYAAQVDYTLTEPSSYTAAAQHPQWCTAMQDEFDALQKQGTWSLVTPPPNKNVGFHQQQGVDFDETFSPVIKPPTIRLILSLAMSLNWPLRQLDVKNAFLHGTLKEEVYMVQPQGYTDSTHPHHVCRLHKDSMDLSRPLEHGLRVSPLNYCIWDSLPP</sequence>
<feature type="compositionally biased region" description="Polar residues" evidence="1">
    <location>
        <begin position="617"/>
        <end position="627"/>
    </location>
</feature>
<feature type="compositionally biased region" description="Low complexity" evidence="1">
    <location>
        <begin position="591"/>
        <end position="616"/>
    </location>
</feature>
<accession>A0A2N9IDP2</accession>
<evidence type="ECO:0000256" key="1">
    <source>
        <dbReference type="SAM" id="MobiDB-lite"/>
    </source>
</evidence>
<protein>
    <submittedName>
        <fullName evidence="4">Uncharacterized protein</fullName>
    </submittedName>
</protein>
<reference evidence="4" key="1">
    <citation type="submission" date="2018-02" db="EMBL/GenBank/DDBJ databases">
        <authorList>
            <person name="Cohen D.B."/>
            <person name="Kent A.D."/>
        </authorList>
    </citation>
    <scope>NUCLEOTIDE SEQUENCE</scope>
</reference>
<feature type="domain" description="Retroviral polymerase SH3-like" evidence="3">
    <location>
        <begin position="438"/>
        <end position="499"/>
    </location>
</feature>
<feature type="region of interest" description="Disordered" evidence="1">
    <location>
        <begin position="240"/>
        <end position="304"/>
    </location>
</feature>
<dbReference type="EMBL" id="OIVN01005390">
    <property type="protein sequence ID" value="SPD22244.1"/>
    <property type="molecule type" value="Genomic_DNA"/>
</dbReference>
<dbReference type="Pfam" id="PF25597">
    <property type="entry name" value="SH3_retrovirus"/>
    <property type="match status" value="1"/>
</dbReference>
<feature type="compositionally biased region" description="Polar residues" evidence="1">
    <location>
        <begin position="280"/>
        <end position="301"/>
    </location>
</feature>
<evidence type="ECO:0000259" key="2">
    <source>
        <dbReference type="Pfam" id="PF07727"/>
    </source>
</evidence>
<dbReference type="Pfam" id="PF07727">
    <property type="entry name" value="RVT_2"/>
    <property type="match status" value="1"/>
</dbReference>
<name>A0A2N9IDP2_FAGSY</name>
<dbReference type="InterPro" id="IPR013103">
    <property type="entry name" value="RVT_2"/>
</dbReference>
<dbReference type="Pfam" id="PF14223">
    <property type="entry name" value="Retrotran_gag_2"/>
    <property type="match status" value="1"/>
</dbReference>
<dbReference type="PANTHER" id="PTHR47481">
    <property type="match status" value="1"/>
</dbReference>
<gene>
    <name evidence="4" type="ORF">FSB_LOCUS50126</name>
</gene>
<dbReference type="PANTHER" id="PTHR47481:SF31">
    <property type="entry name" value="OS01G0873500 PROTEIN"/>
    <property type="match status" value="1"/>
</dbReference>
<feature type="domain" description="Reverse transcriptase Ty1/copia-type" evidence="2">
    <location>
        <begin position="689"/>
        <end position="766"/>
    </location>
</feature>